<evidence type="ECO:0000256" key="6">
    <source>
        <dbReference type="ARBA" id="ARBA00023014"/>
    </source>
</evidence>
<dbReference type="Proteomes" id="UP001138997">
    <property type="component" value="Unassembled WGS sequence"/>
</dbReference>
<evidence type="ECO:0000256" key="2">
    <source>
        <dbReference type="ARBA" id="ARBA00022485"/>
    </source>
</evidence>
<accession>A0A9X1NLG8</accession>
<keyword evidence="2" id="KW-0004">4Fe-4S</keyword>
<evidence type="ECO:0000313" key="8">
    <source>
        <dbReference type="EMBL" id="MCD5315901.1"/>
    </source>
</evidence>
<keyword evidence="4" id="KW-0479">Metal-binding</keyword>
<dbReference type="GO" id="GO:0046872">
    <property type="term" value="F:metal ion binding"/>
    <property type="evidence" value="ECO:0007669"/>
    <property type="project" value="UniProtKB-KW"/>
</dbReference>
<evidence type="ECO:0000256" key="3">
    <source>
        <dbReference type="ARBA" id="ARBA00022691"/>
    </source>
</evidence>
<evidence type="ECO:0000256" key="4">
    <source>
        <dbReference type="ARBA" id="ARBA00022723"/>
    </source>
</evidence>
<comment type="cofactor">
    <cofactor evidence="1">
        <name>[4Fe-4S] cluster</name>
        <dbReference type="ChEBI" id="CHEBI:49883"/>
    </cofactor>
</comment>
<protein>
    <submittedName>
        <fullName evidence="8">Anaerobic ribonucleoside-triphosphate reductase activating protein</fullName>
    </submittedName>
</protein>
<keyword evidence="9" id="KW-1185">Reference proteome</keyword>
<evidence type="ECO:0000256" key="5">
    <source>
        <dbReference type="ARBA" id="ARBA00023004"/>
    </source>
</evidence>
<dbReference type="EMBL" id="JAJOMB010000025">
    <property type="protein sequence ID" value="MCD5315901.1"/>
    <property type="molecule type" value="Genomic_DNA"/>
</dbReference>
<proteinExistence type="predicted"/>
<dbReference type="RefSeq" id="WP_231448721.1">
    <property type="nucleotide sequence ID" value="NZ_JAJOMB010000025.1"/>
</dbReference>
<dbReference type="PANTHER" id="PTHR30352:SF13">
    <property type="entry name" value="GLYCYL-RADICAL ENZYME ACTIVATING ENZYME YJJW-RELATED"/>
    <property type="match status" value="1"/>
</dbReference>
<dbReference type="AlphaFoldDB" id="A0A9X1NLG8"/>
<reference evidence="8" key="1">
    <citation type="submission" date="2021-11" db="EMBL/GenBank/DDBJ databases">
        <title>Streptomyces corallinus and Kineosporia corallina sp. nov., two new coral-derived marine actinobacteria.</title>
        <authorList>
            <person name="Buangrab K."/>
            <person name="Sutthacheep M."/>
            <person name="Yeemin T."/>
            <person name="Harunari E."/>
            <person name="Igarashi Y."/>
            <person name="Sripreechasak P."/>
            <person name="Kanchanasin P."/>
            <person name="Tanasupawat S."/>
            <person name="Phongsopitanun W."/>
        </authorList>
    </citation>
    <scope>NUCLEOTIDE SEQUENCE</scope>
    <source>
        <strain evidence="8">JCM 31032</strain>
    </source>
</reference>
<dbReference type="SUPFAM" id="SSF102114">
    <property type="entry name" value="Radical SAM enzymes"/>
    <property type="match status" value="1"/>
</dbReference>
<dbReference type="CDD" id="cd01335">
    <property type="entry name" value="Radical_SAM"/>
    <property type="match status" value="1"/>
</dbReference>
<keyword evidence="3" id="KW-0949">S-adenosyl-L-methionine</keyword>
<evidence type="ECO:0000256" key="1">
    <source>
        <dbReference type="ARBA" id="ARBA00001966"/>
    </source>
</evidence>
<comment type="caution">
    <text evidence="8">The sequence shown here is derived from an EMBL/GenBank/DDBJ whole genome shotgun (WGS) entry which is preliminary data.</text>
</comment>
<dbReference type="Pfam" id="PF04055">
    <property type="entry name" value="Radical_SAM"/>
    <property type="match status" value="1"/>
</dbReference>
<dbReference type="PROSITE" id="PS51918">
    <property type="entry name" value="RADICAL_SAM"/>
    <property type="match status" value="1"/>
</dbReference>
<dbReference type="PANTHER" id="PTHR30352">
    <property type="entry name" value="PYRUVATE FORMATE-LYASE-ACTIVATING ENZYME"/>
    <property type="match status" value="1"/>
</dbReference>
<keyword evidence="5" id="KW-0408">Iron</keyword>
<dbReference type="InterPro" id="IPR012840">
    <property type="entry name" value="NrdG2"/>
</dbReference>
<dbReference type="NCBIfam" id="TIGR02495">
    <property type="entry name" value="NrdG2"/>
    <property type="match status" value="1"/>
</dbReference>
<organism evidence="8 9">
    <name type="scientific">Kineosporia babensis</name>
    <dbReference type="NCBI Taxonomy" id="499548"/>
    <lineage>
        <taxon>Bacteria</taxon>
        <taxon>Bacillati</taxon>
        <taxon>Actinomycetota</taxon>
        <taxon>Actinomycetes</taxon>
        <taxon>Kineosporiales</taxon>
        <taxon>Kineosporiaceae</taxon>
        <taxon>Kineosporia</taxon>
    </lineage>
</organism>
<dbReference type="SFLD" id="SFLDS00029">
    <property type="entry name" value="Radical_SAM"/>
    <property type="match status" value="1"/>
</dbReference>
<sequence>MIRIGGWSRLSTCDWPGRLVTTLFCQGCPWRCGYCHNPTLLNPRTPAAVTWPEVRAHLRQRQKLVDGVVFSGGEPLLQRGLAAAMKDVRELGFAVGLHTGGAYPRRFGQLLAESLIDWVGFDIKAHPEEYDTITAAPRSAAPALRSLHLLRSSGLPHQLRTTRDPERFGEHHVEHLASWLHEQNLSSEHTWQDARTPA</sequence>
<name>A0A9X1NLG8_9ACTN</name>
<feature type="domain" description="Radical SAM core" evidence="7">
    <location>
        <begin position="15"/>
        <end position="198"/>
    </location>
</feature>
<dbReference type="SFLD" id="SFLDG01094">
    <property type="entry name" value="Uncharacterised_Radical_SAM_Su"/>
    <property type="match status" value="1"/>
</dbReference>
<dbReference type="InterPro" id="IPR013785">
    <property type="entry name" value="Aldolase_TIM"/>
</dbReference>
<evidence type="ECO:0000259" key="7">
    <source>
        <dbReference type="PROSITE" id="PS51918"/>
    </source>
</evidence>
<dbReference type="Gene3D" id="3.20.20.70">
    <property type="entry name" value="Aldolase class I"/>
    <property type="match status" value="1"/>
</dbReference>
<dbReference type="GO" id="GO:0051539">
    <property type="term" value="F:4 iron, 4 sulfur cluster binding"/>
    <property type="evidence" value="ECO:0007669"/>
    <property type="project" value="UniProtKB-KW"/>
</dbReference>
<dbReference type="InterPro" id="IPR034457">
    <property type="entry name" value="Organic_radical-activating"/>
</dbReference>
<gene>
    <name evidence="8" type="ORF">LR394_33905</name>
</gene>
<dbReference type="GO" id="GO:0003824">
    <property type="term" value="F:catalytic activity"/>
    <property type="evidence" value="ECO:0007669"/>
    <property type="project" value="InterPro"/>
</dbReference>
<evidence type="ECO:0000313" key="9">
    <source>
        <dbReference type="Proteomes" id="UP001138997"/>
    </source>
</evidence>
<keyword evidence="6" id="KW-0411">Iron-sulfur</keyword>
<dbReference type="InterPro" id="IPR058240">
    <property type="entry name" value="rSAM_sf"/>
</dbReference>
<dbReference type="InterPro" id="IPR007197">
    <property type="entry name" value="rSAM"/>
</dbReference>